<accession>A0A8S5NP12</accession>
<protein>
    <submittedName>
        <fullName evidence="1">Uncharacterized protein</fullName>
    </submittedName>
</protein>
<sequence length="65" mass="7519">MSEQDRKNANEYHYENYKNILIALNSGDEAEAKAICVREMNIIDEDSFIDNDEKGKIIELPTKID</sequence>
<dbReference type="EMBL" id="BK015207">
    <property type="protein sequence ID" value="DAD96010.1"/>
    <property type="molecule type" value="Genomic_DNA"/>
</dbReference>
<reference evidence="1" key="1">
    <citation type="journal article" date="2021" name="Proc. Natl. Acad. Sci. U.S.A.">
        <title>A Catalog of Tens of Thousands of Viruses from Human Metagenomes Reveals Hidden Associations with Chronic Diseases.</title>
        <authorList>
            <person name="Tisza M.J."/>
            <person name="Buck C.B."/>
        </authorList>
    </citation>
    <scope>NUCLEOTIDE SEQUENCE</scope>
    <source>
        <strain evidence="1">CtSGm32</strain>
    </source>
</reference>
<organism evidence="1">
    <name type="scientific">Myoviridae sp. ctSGm32</name>
    <dbReference type="NCBI Taxonomy" id="2826653"/>
    <lineage>
        <taxon>Viruses</taxon>
        <taxon>Duplodnaviria</taxon>
        <taxon>Heunggongvirae</taxon>
        <taxon>Uroviricota</taxon>
        <taxon>Caudoviricetes</taxon>
    </lineage>
</organism>
<name>A0A8S5NP12_9CAUD</name>
<evidence type="ECO:0000313" key="1">
    <source>
        <dbReference type="EMBL" id="DAD96010.1"/>
    </source>
</evidence>
<proteinExistence type="predicted"/>